<dbReference type="GO" id="GO:1903509">
    <property type="term" value="P:liposaccharide metabolic process"/>
    <property type="evidence" value="ECO:0007669"/>
    <property type="project" value="UniProtKB-ARBA"/>
</dbReference>
<name>A0A2A5J8C2_RHOSG</name>
<reference evidence="5 6" key="1">
    <citation type="submission" date="2017-07" db="EMBL/GenBank/DDBJ databases">
        <title>Draft sequence of Rhodococcus enclensis 23b-28.</title>
        <authorList>
            <person name="Besaury L."/>
            <person name="Sancelme M."/>
            <person name="Amato P."/>
            <person name="Lallement A."/>
            <person name="Delort A.-M."/>
        </authorList>
    </citation>
    <scope>NUCLEOTIDE SEQUENCE [LARGE SCALE GENOMIC DNA]</scope>
    <source>
        <strain evidence="5 6">23b-28</strain>
    </source>
</reference>
<accession>A0A2A5J8C2</accession>
<dbReference type="Pfam" id="PF13439">
    <property type="entry name" value="Glyco_transf_4"/>
    <property type="match status" value="1"/>
</dbReference>
<keyword evidence="2 5" id="KW-0808">Transferase</keyword>
<proteinExistence type="predicted"/>
<dbReference type="GO" id="GO:1901137">
    <property type="term" value="P:carbohydrate derivative biosynthetic process"/>
    <property type="evidence" value="ECO:0007669"/>
    <property type="project" value="UniProtKB-ARBA"/>
</dbReference>
<gene>
    <name evidence="5" type="ORF">CHR55_20095</name>
</gene>
<evidence type="ECO:0000259" key="4">
    <source>
        <dbReference type="Pfam" id="PF13439"/>
    </source>
</evidence>
<dbReference type="Proteomes" id="UP000230886">
    <property type="component" value="Unassembled WGS sequence"/>
</dbReference>
<dbReference type="RefSeq" id="WP_075833973.1">
    <property type="nucleotide sequence ID" value="NZ_NOVD01000015.1"/>
</dbReference>
<dbReference type="AlphaFoldDB" id="A0A2A5J8C2"/>
<dbReference type="PANTHER" id="PTHR45947:SF3">
    <property type="entry name" value="SULFOQUINOVOSYL TRANSFERASE SQD2"/>
    <property type="match status" value="1"/>
</dbReference>
<dbReference type="EMBL" id="NOVD01000015">
    <property type="protein sequence ID" value="PCK25602.1"/>
    <property type="molecule type" value="Genomic_DNA"/>
</dbReference>
<evidence type="ECO:0000256" key="1">
    <source>
        <dbReference type="ARBA" id="ARBA00022676"/>
    </source>
</evidence>
<dbReference type="InterPro" id="IPR028098">
    <property type="entry name" value="Glyco_trans_4-like_N"/>
</dbReference>
<dbReference type="InterPro" id="IPR050194">
    <property type="entry name" value="Glycosyltransferase_grp1"/>
</dbReference>
<protein>
    <submittedName>
        <fullName evidence="5">Glycosyl transferase</fullName>
    </submittedName>
</protein>
<evidence type="ECO:0000313" key="5">
    <source>
        <dbReference type="EMBL" id="PCK25602.1"/>
    </source>
</evidence>
<dbReference type="SUPFAM" id="SSF53756">
    <property type="entry name" value="UDP-Glycosyltransferase/glycogen phosphorylase"/>
    <property type="match status" value="1"/>
</dbReference>
<sequence length="378" mass="42043">MSGVLVHEWIERSGGAEKVLDEFVNCYPDADLYCLWNDAPGRYSTTDVNESVLAATPLRRSKALSLPVMPFTWRGLENRGYDFALISSHVFAHHATFREQSARFRKFVYVHTPARYVWNPELDERGNSPLARLGSPILRKIDRKRASEGASFAANSVFVSRRVERAWGVQSRVIHPPVDVDRISAVEDWRSRLSENEIQLLSSLPSPFVLGASRFIPYKRLDWVIRAAERAGTAAVIAGSGPEEDRLRAMADSASVPVRIVRRPSDALLFALYQQALAYVFPAIEDFGIMPVEAMAAGARVITNSIGGASETVTHGVDGLHFHDDSWESVAECIRDVAAVDVNGARSYEKYSVRRFRSEIATWTGVPVFGYANSAEPQ</sequence>
<evidence type="ECO:0000259" key="3">
    <source>
        <dbReference type="Pfam" id="PF00534"/>
    </source>
</evidence>
<comment type="caution">
    <text evidence="5">The sequence shown here is derived from an EMBL/GenBank/DDBJ whole genome shotgun (WGS) entry which is preliminary data.</text>
</comment>
<evidence type="ECO:0000313" key="6">
    <source>
        <dbReference type="Proteomes" id="UP000230886"/>
    </source>
</evidence>
<evidence type="ECO:0000256" key="2">
    <source>
        <dbReference type="ARBA" id="ARBA00022679"/>
    </source>
</evidence>
<dbReference type="Pfam" id="PF00534">
    <property type="entry name" value="Glycos_transf_1"/>
    <property type="match status" value="1"/>
</dbReference>
<dbReference type="InterPro" id="IPR001296">
    <property type="entry name" value="Glyco_trans_1"/>
</dbReference>
<dbReference type="Gene3D" id="3.40.50.2000">
    <property type="entry name" value="Glycogen Phosphorylase B"/>
    <property type="match status" value="2"/>
</dbReference>
<organism evidence="5 6">
    <name type="scientific">Rhodococcus qingshengii</name>
    <dbReference type="NCBI Taxonomy" id="334542"/>
    <lineage>
        <taxon>Bacteria</taxon>
        <taxon>Bacillati</taxon>
        <taxon>Actinomycetota</taxon>
        <taxon>Actinomycetes</taxon>
        <taxon>Mycobacteriales</taxon>
        <taxon>Nocardiaceae</taxon>
        <taxon>Rhodococcus</taxon>
        <taxon>Rhodococcus erythropolis group</taxon>
    </lineage>
</organism>
<dbReference type="PANTHER" id="PTHR45947">
    <property type="entry name" value="SULFOQUINOVOSYL TRANSFERASE SQD2"/>
    <property type="match status" value="1"/>
</dbReference>
<feature type="domain" description="Glycosyl transferase family 1" evidence="3">
    <location>
        <begin position="204"/>
        <end position="337"/>
    </location>
</feature>
<feature type="domain" description="Glycosyltransferase subfamily 4-like N-terminal" evidence="4">
    <location>
        <begin position="14"/>
        <end position="182"/>
    </location>
</feature>
<keyword evidence="1" id="KW-0328">Glycosyltransferase</keyword>
<dbReference type="GO" id="GO:0016757">
    <property type="term" value="F:glycosyltransferase activity"/>
    <property type="evidence" value="ECO:0007669"/>
    <property type="project" value="UniProtKB-KW"/>
</dbReference>